<organism evidence="8 9">
    <name type="scientific">Antrodiella citrinella</name>
    <dbReference type="NCBI Taxonomy" id="2447956"/>
    <lineage>
        <taxon>Eukaryota</taxon>
        <taxon>Fungi</taxon>
        <taxon>Dikarya</taxon>
        <taxon>Basidiomycota</taxon>
        <taxon>Agaricomycotina</taxon>
        <taxon>Agaricomycetes</taxon>
        <taxon>Polyporales</taxon>
        <taxon>Steccherinaceae</taxon>
        <taxon>Antrodiella</taxon>
    </lineage>
</organism>
<evidence type="ECO:0000256" key="2">
    <source>
        <dbReference type="ARBA" id="ARBA00022771"/>
    </source>
</evidence>
<evidence type="ECO:0000256" key="1">
    <source>
        <dbReference type="ARBA" id="ARBA00022723"/>
    </source>
</evidence>
<dbReference type="Gene3D" id="3.30.40.10">
    <property type="entry name" value="Zinc/RING finger domain, C3HC4 (zinc finger)"/>
    <property type="match status" value="1"/>
</dbReference>
<keyword evidence="9" id="KW-1185">Reference proteome</keyword>
<evidence type="ECO:0000313" key="9">
    <source>
        <dbReference type="Proteomes" id="UP000308730"/>
    </source>
</evidence>
<dbReference type="SUPFAM" id="SSF57850">
    <property type="entry name" value="RING/U-box"/>
    <property type="match status" value="1"/>
</dbReference>
<dbReference type="InterPro" id="IPR027370">
    <property type="entry name" value="Znf-RING_euk"/>
</dbReference>
<feature type="compositionally biased region" description="Low complexity" evidence="6">
    <location>
        <begin position="31"/>
        <end position="51"/>
    </location>
</feature>
<evidence type="ECO:0000256" key="4">
    <source>
        <dbReference type="PROSITE-ProRule" id="PRU00175"/>
    </source>
</evidence>
<dbReference type="Pfam" id="PF13445">
    <property type="entry name" value="zf-RING_UBOX"/>
    <property type="match status" value="1"/>
</dbReference>
<evidence type="ECO:0000256" key="3">
    <source>
        <dbReference type="ARBA" id="ARBA00022833"/>
    </source>
</evidence>
<keyword evidence="5" id="KW-0175">Coiled coil</keyword>
<dbReference type="PROSITE" id="PS50089">
    <property type="entry name" value="ZF_RING_2"/>
    <property type="match status" value="1"/>
</dbReference>
<keyword evidence="1" id="KW-0479">Metal-binding</keyword>
<proteinExistence type="predicted"/>
<feature type="region of interest" description="Disordered" evidence="6">
    <location>
        <begin position="1"/>
        <end position="53"/>
    </location>
</feature>
<evidence type="ECO:0000313" key="8">
    <source>
        <dbReference type="EMBL" id="THH20172.1"/>
    </source>
</evidence>
<gene>
    <name evidence="8" type="ORF">EUX98_g8636</name>
</gene>
<keyword evidence="3" id="KW-0862">Zinc</keyword>
<evidence type="ECO:0000259" key="7">
    <source>
        <dbReference type="PROSITE" id="PS50089"/>
    </source>
</evidence>
<dbReference type="GO" id="GO:0008270">
    <property type="term" value="F:zinc ion binding"/>
    <property type="evidence" value="ECO:0007669"/>
    <property type="project" value="UniProtKB-KW"/>
</dbReference>
<comment type="caution">
    <text evidence="8">The sequence shown here is derived from an EMBL/GenBank/DDBJ whole genome shotgun (WGS) entry which is preliminary data.</text>
</comment>
<dbReference type="OrthoDB" id="6270329at2759"/>
<protein>
    <recommendedName>
        <fullName evidence="7">RING-type domain-containing protein</fullName>
    </recommendedName>
</protein>
<evidence type="ECO:0000256" key="6">
    <source>
        <dbReference type="SAM" id="MobiDB-lite"/>
    </source>
</evidence>
<evidence type="ECO:0000256" key="5">
    <source>
        <dbReference type="SAM" id="Coils"/>
    </source>
</evidence>
<dbReference type="AlphaFoldDB" id="A0A4S4M4T5"/>
<feature type="coiled-coil region" evidence="5">
    <location>
        <begin position="164"/>
        <end position="201"/>
    </location>
</feature>
<sequence length="318" mass="35514">MPKCDTVRSHRSLHRSKAAPFKLRIPKKAGPSLPTSPTLSEPAAGPASPSATQEAVLEPSPGAEALTFAIPGDDVLTKAIEDAFPDYEGPGGLERLDFDAFHGQFQNGWGPMLLLDEGLQVGSESEAATIPKELPEDDGIPDIEDVLRNKGERYRPSEFRHLDVETLCQKLSRAKNALQDLQEGRLRRLELEREAEKETLQCRLCRFTSRWPRVVPCGHVFCQGCLEGLWMQKDAQSAPRCPTCQEEIHQRPIPCLPMQERTNALQDEEVFPDTPLNPFIWGMSAFVQDRPESLDAMSAADTDHAFNRLWDMLYPDGV</sequence>
<feature type="domain" description="RING-type" evidence="7">
    <location>
        <begin position="202"/>
        <end position="245"/>
    </location>
</feature>
<dbReference type="PROSITE" id="PS00518">
    <property type="entry name" value="ZF_RING_1"/>
    <property type="match status" value="1"/>
</dbReference>
<dbReference type="EMBL" id="SGPM01000504">
    <property type="protein sequence ID" value="THH20172.1"/>
    <property type="molecule type" value="Genomic_DNA"/>
</dbReference>
<dbReference type="InterPro" id="IPR017907">
    <property type="entry name" value="Znf_RING_CS"/>
</dbReference>
<dbReference type="Proteomes" id="UP000308730">
    <property type="component" value="Unassembled WGS sequence"/>
</dbReference>
<reference evidence="8 9" key="1">
    <citation type="submission" date="2019-02" db="EMBL/GenBank/DDBJ databases">
        <title>Genome sequencing of the rare red list fungi Antrodiella citrinella (Flaviporus citrinellus).</title>
        <authorList>
            <person name="Buettner E."/>
            <person name="Kellner H."/>
        </authorList>
    </citation>
    <scope>NUCLEOTIDE SEQUENCE [LARGE SCALE GENOMIC DNA]</scope>
    <source>
        <strain evidence="8 9">DSM 108506</strain>
    </source>
</reference>
<accession>A0A4S4M4T5</accession>
<keyword evidence="2 4" id="KW-0863">Zinc-finger</keyword>
<dbReference type="InterPro" id="IPR001841">
    <property type="entry name" value="Znf_RING"/>
</dbReference>
<dbReference type="InterPro" id="IPR013083">
    <property type="entry name" value="Znf_RING/FYVE/PHD"/>
</dbReference>
<dbReference type="SMART" id="SM00184">
    <property type="entry name" value="RING"/>
    <property type="match status" value="1"/>
</dbReference>
<name>A0A4S4M4T5_9APHY</name>